<gene>
    <name evidence="6" type="ORF">KDL01_40240</name>
</gene>
<evidence type="ECO:0000259" key="5">
    <source>
        <dbReference type="Pfam" id="PF17939"/>
    </source>
</evidence>
<dbReference type="Pfam" id="PF00440">
    <property type="entry name" value="TetR_N"/>
    <property type="match status" value="1"/>
</dbReference>
<dbReference type="InterPro" id="IPR009057">
    <property type="entry name" value="Homeodomain-like_sf"/>
</dbReference>
<dbReference type="EMBL" id="JAGSOG010000486">
    <property type="protein sequence ID" value="MBR7839554.1"/>
    <property type="molecule type" value="Genomic_DNA"/>
</dbReference>
<organism evidence="6 7">
    <name type="scientific">Actinospica durhamensis</name>
    <dbReference type="NCBI Taxonomy" id="1508375"/>
    <lineage>
        <taxon>Bacteria</taxon>
        <taxon>Bacillati</taxon>
        <taxon>Actinomycetota</taxon>
        <taxon>Actinomycetes</taxon>
        <taxon>Catenulisporales</taxon>
        <taxon>Actinospicaceae</taxon>
        <taxon>Actinospica</taxon>
    </lineage>
</organism>
<sequence>GRAAAAGARGRQSEGTRELIMATAERLFAEHGLAGVSARQISEAAGQGNNAAVGYHFGTKTDLIRAIVRRHNQLIELRRVGMLERLGADAGPRDWIECLVRPLTEHLAEPGGPSWYARFSLQVGIDPVLREILSREVRSAPGMVRVAAGLRPSLAALPPEVRRARLEMIRHLIEHTCADRERALATATRPVRADWDRAARLLVDAVAGLLLAPVTPAR</sequence>
<protein>
    <submittedName>
        <fullName evidence="6">TetR family transcriptional regulator</fullName>
    </submittedName>
</protein>
<name>A0A941F1M9_9ACTN</name>
<keyword evidence="3" id="KW-0804">Transcription</keyword>
<dbReference type="PANTHER" id="PTHR30055">
    <property type="entry name" value="HTH-TYPE TRANSCRIPTIONAL REGULATOR RUTR"/>
    <property type="match status" value="1"/>
</dbReference>
<reference evidence="6" key="1">
    <citation type="submission" date="2021-04" db="EMBL/GenBank/DDBJ databases">
        <title>Genome based classification of Actinospica acidithermotolerans sp. nov., an actinobacterium isolated from an Indonesian hot spring.</title>
        <authorList>
            <person name="Kusuma A.B."/>
            <person name="Putra K.E."/>
            <person name="Nafisah S."/>
            <person name="Loh J."/>
            <person name="Nouioui I."/>
            <person name="Goodfellow M."/>
        </authorList>
    </citation>
    <scope>NUCLEOTIDE SEQUENCE</scope>
    <source>
        <strain evidence="6">CSCA 57</strain>
    </source>
</reference>
<evidence type="ECO:0000313" key="6">
    <source>
        <dbReference type="EMBL" id="MBR7839554.1"/>
    </source>
</evidence>
<evidence type="ECO:0000256" key="1">
    <source>
        <dbReference type="ARBA" id="ARBA00023015"/>
    </source>
</evidence>
<feature type="domain" description="PsrA tetracyclin repressor-like C-terminal" evidence="5">
    <location>
        <begin position="97"/>
        <end position="208"/>
    </location>
</feature>
<dbReference type="RefSeq" id="WP_212533980.1">
    <property type="nucleotide sequence ID" value="NZ_JAGSOG010000486.1"/>
</dbReference>
<dbReference type="InterPro" id="IPR001647">
    <property type="entry name" value="HTH_TetR"/>
</dbReference>
<dbReference type="Pfam" id="PF17939">
    <property type="entry name" value="TetR_C_30"/>
    <property type="match status" value="1"/>
</dbReference>
<evidence type="ECO:0000256" key="2">
    <source>
        <dbReference type="ARBA" id="ARBA00023125"/>
    </source>
</evidence>
<dbReference type="AlphaFoldDB" id="A0A941F1M9"/>
<dbReference type="InterPro" id="IPR041586">
    <property type="entry name" value="PsrA_TetR_C"/>
</dbReference>
<feature type="domain" description="HTH tetR-type" evidence="4">
    <location>
        <begin position="20"/>
        <end position="67"/>
    </location>
</feature>
<proteinExistence type="predicted"/>
<dbReference type="GO" id="GO:0000976">
    <property type="term" value="F:transcription cis-regulatory region binding"/>
    <property type="evidence" value="ECO:0007669"/>
    <property type="project" value="TreeGrafter"/>
</dbReference>
<dbReference type="Gene3D" id="1.10.357.10">
    <property type="entry name" value="Tetracycline Repressor, domain 2"/>
    <property type="match status" value="1"/>
</dbReference>
<accession>A0A941F1M9</accession>
<keyword evidence="7" id="KW-1185">Reference proteome</keyword>
<evidence type="ECO:0000256" key="3">
    <source>
        <dbReference type="ARBA" id="ARBA00023163"/>
    </source>
</evidence>
<evidence type="ECO:0000259" key="4">
    <source>
        <dbReference type="Pfam" id="PF00440"/>
    </source>
</evidence>
<feature type="non-terminal residue" evidence="6">
    <location>
        <position position="1"/>
    </location>
</feature>
<comment type="caution">
    <text evidence="6">The sequence shown here is derived from an EMBL/GenBank/DDBJ whole genome shotgun (WGS) entry which is preliminary data.</text>
</comment>
<keyword evidence="1" id="KW-0805">Transcription regulation</keyword>
<keyword evidence="2" id="KW-0238">DNA-binding</keyword>
<dbReference type="Proteomes" id="UP000675781">
    <property type="component" value="Unassembled WGS sequence"/>
</dbReference>
<dbReference type="SUPFAM" id="SSF46689">
    <property type="entry name" value="Homeodomain-like"/>
    <property type="match status" value="1"/>
</dbReference>
<dbReference type="PANTHER" id="PTHR30055:SF234">
    <property type="entry name" value="HTH-TYPE TRANSCRIPTIONAL REGULATOR BETI"/>
    <property type="match status" value="1"/>
</dbReference>
<evidence type="ECO:0000313" key="7">
    <source>
        <dbReference type="Proteomes" id="UP000675781"/>
    </source>
</evidence>
<dbReference type="InterPro" id="IPR050109">
    <property type="entry name" value="HTH-type_TetR-like_transc_reg"/>
</dbReference>
<dbReference type="GO" id="GO:0003700">
    <property type="term" value="F:DNA-binding transcription factor activity"/>
    <property type="evidence" value="ECO:0007669"/>
    <property type="project" value="TreeGrafter"/>
</dbReference>